<name>X1DG48_9ZZZZ</name>
<dbReference type="EMBL" id="BART01028959">
    <property type="protein sequence ID" value="GAG95396.1"/>
    <property type="molecule type" value="Genomic_DNA"/>
</dbReference>
<reference evidence="1" key="1">
    <citation type="journal article" date="2014" name="Front. Microbiol.">
        <title>High frequency of phylogenetically diverse reductive dehalogenase-homologous genes in deep subseafloor sedimentary metagenomes.</title>
        <authorList>
            <person name="Kawai M."/>
            <person name="Futagami T."/>
            <person name="Toyoda A."/>
            <person name="Takaki Y."/>
            <person name="Nishi S."/>
            <person name="Hori S."/>
            <person name="Arai W."/>
            <person name="Tsubouchi T."/>
            <person name="Morono Y."/>
            <person name="Uchiyama I."/>
            <person name="Ito T."/>
            <person name="Fujiyama A."/>
            <person name="Inagaki F."/>
            <person name="Takami H."/>
        </authorList>
    </citation>
    <scope>NUCLEOTIDE SEQUENCE</scope>
    <source>
        <strain evidence="1">Expedition CK06-06</strain>
    </source>
</reference>
<accession>X1DG48</accession>
<organism evidence="1">
    <name type="scientific">marine sediment metagenome</name>
    <dbReference type="NCBI Taxonomy" id="412755"/>
    <lineage>
        <taxon>unclassified sequences</taxon>
        <taxon>metagenomes</taxon>
        <taxon>ecological metagenomes</taxon>
    </lineage>
</organism>
<gene>
    <name evidence="1" type="ORF">S01H4_50934</name>
</gene>
<feature type="non-terminal residue" evidence="1">
    <location>
        <position position="112"/>
    </location>
</feature>
<proteinExistence type="predicted"/>
<comment type="caution">
    <text evidence="1">The sequence shown here is derived from an EMBL/GenBank/DDBJ whole genome shotgun (WGS) entry which is preliminary data.</text>
</comment>
<sequence length="112" mass="12744">MPMWDYGLNFINTEMHDEYGLFIDGYYVQTPTHYKPHGYGTTFKAPGPALDTGFDDGRGKESSYGTSWTLAFLEYMQPEKTIEDYPLFLEKYGVDVSGEQMYMSGSFNDPGS</sequence>
<evidence type="ECO:0000313" key="1">
    <source>
        <dbReference type="EMBL" id="GAG95396.1"/>
    </source>
</evidence>
<protein>
    <submittedName>
        <fullName evidence="1">Uncharacterized protein</fullName>
    </submittedName>
</protein>
<dbReference type="AlphaFoldDB" id="X1DG48"/>